<dbReference type="Proteomes" id="UP000887567">
    <property type="component" value="Unplaced"/>
</dbReference>
<dbReference type="OrthoDB" id="5988470at2759"/>
<dbReference type="SUPFAM" id="SSF53098">
    <property type="entry name" value="Ribonuclease H-like"/>
    <property type="match status" value="1"/>
</dbReference>
<feature type="domain" description="Integrase catalytic" evidence="2">
    <location>
        <begin position="1"/>
        <end position="108"/>
    </location>
</feature>
<dbReference type="AlphaFoldDB" id="A0A913YIG6"/>
<reference evidence="3" key="1">
    <citation type="submission" date="2022-11" db="UniProtKB">
        <authorList>
            <consortium name="EnsemblMetazoa"/>
        </authorList>
    </citation>
    <scope>IDENTIFICATION</scope>
</reference>
<evidence type="ECO:0000256" key="1">
    <source>
        <dbReference type="SAM" id="MobiDB-lite"/>
    </source>
</evidence>
<organism evidence="3 4">
    <name type="scientific">Exaiptasia diaphana</name>
    <name type="common">Tropical sea anemone</name>
    <name type="synonym">Aiptasia pulchella</name>
    <dbReference type="NCBI Taxonomy" id="2652724"/>
    <lineage>
        <taxon>Eukaryota</taxon>
        <taxon>Metazoa</taxon>
        <taxon>Cnidaria</taxon>
        <taxon>Anthozoa</taxon>
        <taxon>Hexacorallia</taxon>
        <taxon>Actiniaria</taxon>
        <taxon>Aiptasiidae</taxon>
        <taxon>Exaiptasia</taxon>
    </lineage>
</organism>
<evidence type="ECO:0000313" key="4">
    <source>
        <dbReference type="Proteomes" id="UP000887567"/>
    </source>
</evidence>
<proteinExistence type="predicted"/>
<feature type="region of interest" description="Disordered" evidence="1">
    <location>
        <begin position="174"/>
        <end position="204"/>
    </location>
</feature>
<dbReference type="PROSITE" id="PS50994">
    <property type="entry name" value="INTEGRASE"/>
    <property type="match status" value="1"/>
</dbReference>
<dbReference type="GO" id="GO:0015074">
    <property type="term" value="P:DNA integration"/>
    <property type="evidence" value="ECO:0007669"/>
    <property type="project" value="InterPro"/>
</dbReference>
<dbReference type="GO" id="GO:0003676">
    <property type="term" value="F:nucleic acid binding"/>
    <property type="evidence" value="ECO:0007669"/>
    <property type="project" value="InterPro"/>
</dbReference>
<dbReference type="InterPro" id="IPR001584">
    <property type="entry name" value="Integrase_cat-core"/>
</dbReference>
<protein>
    <recommendedName>
        <fullName evidence="2">Integrase catalytic domain-containing protein</fullName>
    </recommendedName>
</protein>
<dbReference type="KEGG" id="epa:114575043"/>
<evidence type="ECO:0000259" key="2">
    <source>
        <dbReference type="PROSITE" id="PS50994"/>
    </source>
</evidence>
<evidence type="ECO:0000313" key="3">
    <source>
        <dbReference type="EnsemblMetazoa" id="XP_028514874.1"/>
    </source>
</evidence>
<dbReference type="PANTHER" id="PTHR38681">
    <property type="entry name" value="RETROVIRUS-RELATED POL POLYPROTEIN FROM TRANSPOSON 412-LIKE PROTEIN-RELATED"/>
    <property type="match status" value="1"/>
</dbReference>
<dbReference type="OMA" id="CHERPET"/>
<dbReference type="InterPro" id="IPR054465">
    <property type="entry name" value="Integrase_p58-like_C"/>
</dbReference>
<dbReference type="EnsemblMetazoa" id="XM_028659073.1">
    <property type="protein sequence ID" value="XP_028514874.1"/>
    <property type="gene ID" value="LOC114575043"/>
</dbReference>
<feature type="compositionally biased region" description="Basic and acidic residues" evidence="1">
    <location>
        <begin position="186"/>
        <end position="204"/>
    </location>
</feature>
<accession>A0A913YIG6</accession>
<dbReference type="RefSeq" id="XP_028514874.1">
    <property type="nucleotide sequence ID" value="XM_028659073.1"/>
</dbReference>
<dbReference type="InterPro" id="IPR012337">
    <property type="entry name" value="RNaseH-like_sf"/>
</dbReference>
<dbReference type="Pfam" id="PF22938">
    <property type="entry name" value="Integrase_p58_C"/>
    <property type="match status" value="1"/>
</dbReference>
<name>A0A913YIG6_EXADI</name>
<sequence length="229" mass="26698">MGSLWKFTSLFKEVLNILGLDKTRTTPLRPQSDGMVERFNRTLKNMLSKFVKDNVSDWDCHLPLLMMAYRSSVHETTKVTGRRESTINDLIKKTYDRGAPVWFYNPKRKKGVSPCLQLPWEGPYLVLKRISDVVYKIPNSPRSKTRIIHHDRLRPYHGEKAPTWLDDVEEVQPVTTDSLGRPSSKKTPDECHERPETTEPRLVCKDQRRPRIDTLELVGDTFFEKIYPS</sequence>
<dbReference type="InterPro" id="IPR036397">
    <property type="entry name" value="RNaseH_sf"/>
</dbReference>
<dbReference type="Gene3D" id="3.30.420.10">
    <property type="entry name" value="Ribonuclease H-like superfamily/Ribonuclease H"/>
    <property type="match status" value="1"/>
</dbReference>
<dbReference type="GeneID" id="114575043"/>
<keyword evidence="4" id="KW-1185">Reference proteome</keyword>
<dbReference type="PANTHER" id="PTHR38681:SF1">
    <property type="entry name" value="RETROVIRUS-RELATED POL POLYPROTEIN FROM TRANSPOSON 412-LIKE PROTEIN"/>
    <property type="match status" value="1"/>
</dbReference>